<dbReference type="EMBL" id="ML996569">
    <property type="protein sequence ID" value="KAF2759478.1"/>
    <property type="molecule type" value="Genomic_DNA"/>
</dbReference>
<dbReference type="OrthoDB" id="5519740at2759"/>
<dbReference type="Gene3D" id="3.30.70.1060">
    <property type="entry name" value="Dimeric alpha+beta barrel"/>
    <property type="match status" value="1"/>
</dbReference>
<dbReference type="Pfam" id="PF03795">
    <property type="entry name" value="YCII"/>
    <property type="match status" value="1"/>
</dbReference>
<dbReference type="InterPro" id="IPR005545">
    <property type="entry name" value="YCII"/>
</dbReference>
<accession>A0A6A6W9C6</accession>
<gene>
    <name evidence="2" type="ORF">EJ05DRAFT_299341</name>
</gene>
<reference evidence="2" key="1">
    <citation type="journal article" date="2020" name="Stud. Mycol.">
        <title>101 Dothideomycetes genomes: a test case for predicting lifestyles and emergence of pathogens.</title>
        <authorList>
            <person name="Haridas S."/>
            <person name="Albert R."/>
            <person name="Binder M."/>
            <person name="Bloem J."/>
            <person name="Labutti K."/>
            <person name="Salamov A."/>
            <person name="Andreopoulos B."/>
            <person name="Baker S."/>
            <person name="Barry K."/>
            <person name="Bills G."/>
            <person name="Bluhm B."/>
            <person name="Cannon C."/>
            <person name="Castanera R."/>
            <person name="Culley D."/>
            <person name="Daum C."/>
            <person name="Ezra D."/>
            <person name="Gonzalez J."/>
            <person name="Henrissat B."/>
            <person name="Kuo A."/>
            <person name="Liang C."/>
            <person name="Lipzen A."/>
            <person name="Lutzoni F."/>
            <person name="Magnuson J."/>
            <person name="Mondo S."/>
            <person name="Nolan M."/>
            <person name="Ohm R."/>
            <person name="Pangilinan J."/>
            <person name="Park H.-J."/>
            <person name="Ramirez L."/>
            <person name="Alfaro M."/>
            <person name="Sun H."/>
            <person name="Tritt A."/>
            <person name="Yoshinaga Y."/>
            <person name="Zwiers L.-H."/>
            <person name="Turgeon B."/>
            <person name="Goodwin S."/>
            <person name="Spatafora J."/>
            <person name="Crous P."/>
            <person name="Grigoriev I."/>
        </authorList>
    </citation>
    <scope>NUCLEOTIDE SEQUENCE</scope>
    <source>
        <strain evidence="2">CBS 121739</strain>
    </source>
</reference>
<dbReference type="InterPro" id="IPR011008">
    <property type="entry name" value="Dimeric_a/b-barrel"/>
</dbReference>
<dbReference type="Proteomes" id="UP000799437">
    <property type="component" value="Unassembled WGS sequence"/>
</dbReference>
<sequence>MSVSRPATTTTRLRTYPILQSRAMASASSKCEWLVIVPDFEGALQKRLEVRQKHLGGITPEPDFWIMGGAFMGSKPKEGETPDMKGSAMICYAESEEEVRARLEIDVYVTSGVWDMSKVQIYPFRSAVRKGL</sequence>
<evidence type="ECO:0000313" key="2">
    <source>
        <dbReference type="EMBL" id="KAF2759478.1"/>
    </source>
</evidence>
<dbReference type="InterPro" id="IPR051807">
    <property type="entry name" value="Sec-metab_biosynth-assoc"/>
</dbReference>
<evidence type="ECO:0000313" key="3">
    <source>
        <dbReference type="Proteomes" id="UP000799437"/>
    </source>
</evidence>
<dbReference type="SUPFAM" id="SSF54909">
    <property type="entry name" value="Dimeric alpha+beta barrel"/>
    <property type="match status" value="1"/>
</dbReference>
<dbReference type="RefSeq" id="XP_033601929.1">
    <property type="nucleotide sequence ID" value="XM_033740587.1"/>
</dbReference>
<organism evidence="2 3">
    <name type="scientific">Pseudovirgaria hyperparasitica</name>
    <dbReference type="NCBI Taxonomy" id="470096"/>
    <lineage>
        <taxon>Eukaryota</taxon>
        <taxon>Fungi</taxon>
        <taxon>Dikarya</taxon>
        <taxon>Ascomycota</taxon>
        <taxon>Pezizomycotina</taxon>
        <taxon>Dothideomycetes</taxon>
        <taxon>Dothideomycetes incertae sedis</taxon>
        <taxon>Acrospermales</taxon>
        <taxon>Acrospermaceae</taxon>
        <taxon>Pseudovirgaria</taxon>
    </lineage>
</organism>
<dbReference type="PANTHER" id="PTHR33606:SF3">
    <property type="entry name" value="PROTEIN YCII"/>
    <property type="match status" value="1"/>
</dbReference>
<feature type="domain" description="YCII-related" evidence="1">
    <location>
        <begin position="33"/>
        <end position="123"/>
    </location>
</feature>
<proteinExistence type="predicted"/>
<dbReference type="PANTHER" id="PTHR33606">
    <property type="entry name" value="PROTEIN YCII"/>
    <property type="match status" value="1"/>
</dbReference>
<protein>
    <recommendedName>
        <fullName evidence="1">YCII-related domain-containing protein</fullName>
    </recommendedName>
</protein>
<evidence type="ECO:0000259" key="1">
    <source>
        <dbReference type="Pfam" id="PF03795"/>
    </source>
</evidence>
<dbReference type="AlphaFoldDB" id="A0A6A6W9C6"/>
<keyword evidence="3" id="KW-1185">Reference proteome</keyword>
<name>A0A6A6W9C6_9PEZI</name>
<dbReference type="GeneID" id="54481641"/>